<dbReference type="PANTHER" id="PTHR43201:SF8">
    <property type="entry name" value="ACYL-COA SYNTHETASE FAMILY MEMBER 3"/>
    <property type="match status" value="1"/>
</dbReference>
<dbReference type="InterPro" id="IPR042099">
    <property type="entry name" value="ANL_N_sf"/>
</dbReference>
<keyword evidence="5" id="KW-1185">Reference proteome</keyword>
<gene>
    <name evidence="4" type="ORF">ACFMB1_00125</name>
</gene>
<dbReference type="InterPro" id="IPR045851">
    <property type="entry name" value="AMP-bd_C_sf"/>
</dbReference>
<evidence type="ECO:0000313" key="4">
    <source>
        <dbReference type="EMBL" id="MFC6033927.1"/>
    </source>
</evidence>
<dbReference type="Pfam" id="PF00501">
    <property type="entry name" value="AMP-binding"/>
    <property type="match status" value="1"/>
</dbReference>
<sequence length="500" mass="53667">MTNENFFAALRGAYAECAERTFLNLPGKRKISYLEMDALSAKYAGALRQLGAEPGDRIVVQVDKSPENVALYLGAMRAGLVYVPLNSAYTAAEVDYFLDDAAPKVFICSPEKLAELTPVAQGQNVTHVLTLGSNGEGTILDAASKAAAFDSIVTRSKDGLAVILYTSGTTGRSKGAMLTHENLSSNAKTLSALWGFSPDDVLLHALPIFHIHGLFVALHTAMLNACEIMFLPKLDIAELRRLLPTASILMGVPTFYTRLLAEKDFGKADCVNMRLFISGSAPLTIETFNAFEARTGHRILERYGMSEAGMIASNPLQGARIAGTVGFALPGVALRVAGDKGAPGEIEVNGPNICVGYWKKPDKTEEAFTEDGWFRTGDVGTLDNEGRLTLVGRDKDLIIAGGFNIYPIEIEQILDAIPGIVESAVIGVPHPDMGEGVAAVIVADGDGPDDAALAEALTPLAKFKRPRKFFRVDALPRNTMGKVQKQALREQYKDAFTAPC</sequence>
<comment type="similarity">
    <text evidence="1">Belongs to the ATP-dependent AMP-binding enzyme family.</text>
</comment>
<dbReference type="Gene3D" id="3.40.50.12780">
    <property type="entry name" value="N-terminal domain of ligase-like"/>
    <property type="match status" value="1"/>
</dbReference>
<protein>
    <submittedName>
        <fullName evidence="4">AMP-binding protein</fullName>
    </submittedName>
</protein>
<organism evidence="4 5">
    <name type="scientific">Hyphococcus aureus</name>
    <dbReference type="NCBI Taxonomy" id="2666033"/>
    <lineage>
        <taxon>Bacteria</taxon>
        <taxon>Pseudomonadati</taxon>
        <taxon>Pseudomonadota</taxon>
        <taxon>Alphaproteobacteria</taxon>
        <taxon>Parvularculales</taxon>
        <taxon>Parvularculaceae</taxon>
        <taxon>Hyphococcus</taxon>
    </lineage>
</organism>
<evidence type="ECO:0000313" key="5">
    <source>
        <dbReference type="Proteomes" id="UP001596116"/>
    </source>
</evidence>
<evidence type="ECO:0000259" key="2">
    <source>
        <dbReference type="Pfam" id="PF00501"/>
    </source>
</evidence>
<dbReference type="PANTHER" id="PTHR43201">
    <property type="entry name" value="ACYL-COA SYNTHETASE"/>
    <property type="match status" value="1"/>
</dbReference>
<dbReference type="InterPro" id="IPR020845">
    <property type="entry name" value="AMP-binding_CS"/>
</dbReference>
<feature type="domain" description="AMP-dependent synthetase/ligase" evidence="2">
    <location>
        <begin position="19"/>
        <end position="358"/>
    </location>
</feature>
<comment type="caution">
    <text evidence="4">The sequence shown here is derived from an EMBL/GenBank/DDBJ whole genome shotgun (WGS) entry which is preliminary data.</text>
</comment>
<dbReference type="InterPro" id="IPR025110">
    <property type="entry name" value="AMP-bd_C"/>
</dbReference>
<dbReference type="Gene3D" id="3.30.300.30">
    <property type="match status" value="1"/>
</dbReference>
<evidence type="ECO:0000256" key="1">
    <source>
        <dbReference type="ARBA" id="ARBA00006432"/>
    </source>
</evidence>
<reference evidence="4 5" key="1">
    <citation type="submission" date="2024-09" db="EMBL/GenBank/DDBJ databases">
        <authorList>
            <person name="Zhang Z.-H."/>
        </authorList>
    </citation>
    <scope>NUCLEOTIDE SEQUENCE [LARGE SCALE GENOMIC DNA]</scope>
    <source>
        <strain evidence="4 5">HHTR114</strain>
    </source>
</reference>
<dbReference type="RefSeq" id="WP_379880786.1">
    <property type="nucleotide sequence ID" value="NZ_JBHPON010000001.1"/>
</dbReference>
<dbReference type="CDD" id="cd05941">
    <property type="entry name" value="MCS"/>
    <property type="match status" value="1"/>
</dbReference>
<dbReference type="NCBIfam" id="NF005702">
    <property type="entry name" value="PRK07514.1"/>
    <property type="match status" value="1"/>
</dbReference>
<name>A0ABW1KTR1_9PROT</name>
<feature type="domain" description="AMP-binding enzyme C-terminal" evidence="3">
    <location>
        <begin position="409"/>
        <end position="482"/>
    </location>
</feature>
<dbReference type="InterPro" id="IPR000873">
    <property type="entry name" value="AMP-dep_synth/lig_dom"/>
</dbReference>
<dbReference type="EMBL" id="JBHPON010000001">
    <property type="protein sequence ID" value="MFC6033927.1"/>
    <property type="molecule type" value="Genomic_DNA"/>
</dbReference>
<evidence type="ECO:0000259" key="3">
    <source>
        <dbReference type="Pfam" id="PF13193"/>
    </source>
</evidence>
<accession>A0ABW1KTR1</accession>
<dbReference type="SUPFAM" id="SSF56801">
    <property type="entry name" value="Acetyl-CoA synthetase-like"/>
    <property type="match status" value="1"/>
</dbReference>
<proteinExistence type="inferred from homology"/>
<dbReference type="Pfam" id="PF13193">
    <property type="entry name" value="AMP-binding_C"/>
    <property type="match status" value="1"/>
</dbReference>
<dbReference type="PROSITE" id="PS00455">
    <property type="entry name" value="AMP_BINDING"/>
    <property type="match status" value="1"/>
</dbReference>
<dbReference type="Proteomes" id="UP001596116">
    <property type="component" value="Unassembled WGS sequence"/>
</dbReference>